<feature type="transmembrane region" description="Helical" evidence="6">
    <location>
        <begin position="151"/>
        <end position="172"/>
    </location>
</feature>
<dbReference type="SUPFAM" id="SSF81342">
    <property type="entry name" value="Transmembrane di-heme cytochromes"/>
    <property type="match status" value="1"/>
</dbReference>
<keyword evidence="5 6" id="KW-0472">Membrane</keyword>
<dbReference type="PANTHER" id="PTHR30485">
    <property type="entry name" value="NI/FE-HYDROGENASE 1 B-TYPE CYTOCHROME SUBUNIT"/>
    <property type="match status" value="1"/>
</dbReference>
<dbReference type="GO" id="GO:0022904">
    <property type="term" value="P:respiratory electron transport chain"/>
    <property type="evidence" value="ECO:0007669"/>
    <property type="project" value="InterPro"/>
</dbReference>
<dbReference type="GO" id="GO:0005886">
    <property type="term" value="C:plasma membrane"/>
    <property type="evidence" value="ECO:0007669"/>
    <property type="project" value="UniProtKB-SubCell"/>
</dbReference>
<protein>
    <recommendedName>
        <fullName evidence="7">Cytochrome b561 bacterial/Ni-hydrogenase domain-containing protein</fullName>
    </recommendedName>
</protein>
<reference evidence="9" key="1">
    <citation type="submission" date="2016-02" db="EMBL/GenBank/DDBJ databases">
        <authorList>
            <person name="Schultz-Johansen M."/>
            <person name="Glaring M.A."/>
            <person name="Bech P.K."/>
            <person name="Stougaard P."/>
        </authorList>
    </citation>
    <scope>NUCLEOTIDE SEQUENCE [LARGE SCALE GENOMIC DNA]</scope>
    <source>
        <strain evidence="9">S66</strain>
    </source>
</reference>
<sequence>MKTSQLKQKKVWDLPIRLIHWSLVILIAVLWWTAENDQMDNHRLAGYGVLALIVFRLYWGFAGSNTARFSHFIKSPRAAWQYGQGLFKPEQSNKIGHNPLGGYSVVLLLSLLITQVALGLFAIDVDGWEAGPLNHYISFEAGRLCATWHEYTFNMLLAWIVLHVAVVMYYLLVRKQNLIKAMVTGRISSLYIGEYQGAHFIHIIIALGLALLTLWWFI</sequence>
<comment type="subcellular location">
    <subcellularLocation>
        <location evidence="1">Cell membrane</location>
        <topology evidence="1">Multi-pass membrane protein</topology>
    </subcellularLocation>
</comment>
<dbReference type="AlphaFoldDB" id="A0A148KMX3"/>
<feature type="transmembrane region" description="Helical" evidence="6">
    <location>
        <begin position="12"/>
        <end position="32"/>
    </location>
</feature>
<name>A0A148KMX3_9ALTE</name>
<feature type="transmembrane region" description="Helical" evidence="6">
    <location>
        <begin position="197"/>
        <end position="217"/>
    </location>
</feature>
<dbReference type="STRING" id="1799789.AX660_19155"/>
<dbReference type="Gene3D" id="1.20.950.20">
    <property type="entry name" value="Transmembrane di-heme cytochromes, Chain C"/>
    <property type="match status" value="1"/>
</dbReference>
<dbReference type="RefSeq" id="WP_068378954.1">
    <property type="nucleotide sequence ID" value="NZ_LSNE01000009.1"/>
</dbReference>
<dbReference type="EMBL" id="LSNE01000009">
    <property type="protein sequence ID" value="KXI27673.1"/>
    <property type="molecule type" value="Genomic_DNA"/>
</dbReference>
<keyword evidence="2" id="KW-1003">Cell membrane</keyword>
<dbReference type="InterPro" id="IPR011577">
    <property type="entry name" value="Cyt_b561_bac/Ni-Hgenase"/>
</dbReference>
<evidence type="ECO:0000256" key="5">
    <source>
        <dbReference type="ARBA" id="ARBA00023136"/>
    </source>
</evidence>
<evidence type="ECO:0000256" key="2">
    <source>
        <dbReference type="ARBA" id="ARBA00022475"/>
    </source>
</evidence>
<feature type="domain" description="Cytochrome b561 bacterial/Ni-hydrogenase" evidence="7">
    <location>
        <begin position="11"/>
        <end position="185"/>
    </location>
</feature>
<dbReference type="Proteomes" id="UP000070299">
    <property type="component" value="Unassembled WGS sequence"/>
</dbReference>
<dbReference type="GO" id="GO:0009055">
    <property type="term" value="F:electron transfer activity"/>
    <property type="evidence" value="ECO:0007669"/>
    <property type="project" value="InterPro"/>
</dbReference>
<accession>A0A148KMX3</accession>
<keyword evidence="3 6" id="KW-0812">Transmembrane</keyword>
<evidence type="ECO:0000256" key="3">
    <source>
        <dbReference type="ARBA" id="ARBA00022692"/>
    </source>
</evidence>
<comment type="caution">
    <text evidence="8">The sequence shown here is derived from an EMBL/GenBank/DDBJ whole genome shotgun (WGS) entry which is preliminary data.</text>
</comment>
<gene>
    <name evidence="8" type="ORF">AX660_19155</name>
</gene>
<proteinExistence type="predicted"/>
<dbReference type="InterPro" id="IPR051542">
    <property type="entry name" value="Hydrogenase_cytochrome"/>
</dbReference>
<evidence type="ECO:0000256" key="1">
    <source>
        <dbReference type="ARBA" id="ARBA00004651"/>
    </source>
</evidence>
<evidence type="ECO:0000313" key="8">
    <source>
        <dbReference type="EMBL" id="KXI27673.1"/>
    </source>
</evidence>
<dbReference type="OrthoDB" id="196472at2"/>
<dbReference type="InterPro" id="IPR016174">
    <property type="entry name" value="Di-haem_cyt_TM"/>
</dbReference>
<dbReference type="GO" id="GO:0020037">
    <property type="term" value="F:heme binding"/>
    <property type="evidence" value="ECO:0007669"/>
    <property type="project" value="TreeGrafter"/>
</dbReference>
<evidence type="ECO:0000256" key="6">
    <source>
        <dbReference type="SAM" id="Phobius"/>
    </source>
</evidence>
<evidence type="ECO:0000259" key="7">
    <source>
        <dbReference type="Pfam" id="PF01292"/>
    </source>
</evidence>
<feature type="transmembrane region" description="Helical" evidence="6">
    <location>
        <begin position="44"/>
        <end position="61"/>
    </location>
</feature>
<dbReference type="PANTHER" id="PTHR30485:SF2">
    <property type="entry name" value="BLL0597 PROTEIN"/>
    <property type="match status" value="1"/>
</dbReference>
<keyword evidence="4 6" id="KW-1133">Transmembrane helix</keyword>
<organism evidence="8 9">
    <name type="scientific">Paraglaciecola hydrolytica</name>
    <dbReference type="NCBI Taxonomy" id="1799789"/>
    <lineage>
        <taxon>Bacteria</taxon>
        <taxon>Pseudomonadati</taxon>
        <taxon>Pseudomonadota</taxon>
        <taxon>Gammaproteobacteria</taxon>
        <taxon>Alteromonadales</taxon>
        <taxon>Alteromonadaceae</taxon>
        <taxon>Paraglaciecola</taxon>
    </lineage>
</organism>
<dbReference type="Pfam" id="PF01292">
    <property type="entry name" value="Ni_hydr_CYTB"/>
    <property type="match status" value="1"/>
</dbReference>
<feature type="transmembrane region" description="Helical" evidence="6">
    <location>
        <begin position="100"/>
        <end position="123"/>
    </location>
</feature>
<keyword evidence="9" id="KW-1185">Reference proteome</keyword>
<evidence type="ECO:0000313" key="9">
    <source>
        <dbReference type="Proteomes" id="UP000070299"/>
    </source>
</evidence>
<evidence type="ECO:0000256" key="4">
    <source>
        <dbReference type="ARBA" id="ARBA00022989"/>
    </source>
</evidence>